<feature type="short sequence motif" description="'HIGH' region" evidence="10">
    <location>
        <begin position="42"/>
        <end position="51"/>
    </location>
</feature>
<evidence type="ECO:0000256" key="9">
    <source>
        <dbReference type="ARBA" id="ARBA00048248"/>
    </source>
</evidence>
<comment type="catalytic activity">
    <reaction evidence="9 10">
        <text>tRNA(Tyr) + L-tyrosine + ATP = L-tyrosyl-tRNA(Tyr) + AMP + diphosphate + H(+)</text>
        <dbReference type="Rhea" id="RHEA:10220"/>
        <dbReference type="Rhea" id="RHEA-COMP:9706"/>
        <dbReference type="Rhea" id="RHEA-COMP:9707"/>
        <dbReference type="ChEBI" id="CHEBI:15378"/>
        <dbReference type="ChEBI" id="CHEBI:30616"/>
        <dbReference type="ChEBI" id="CHEBI:33019"/>
        <dbReference type="ChEBI" id="CHEBI:58315"/>
        <dbReference type="ChEBI" id="CHEBI:78442"/>
        <dbReference type="ChEBI" id="CHEBI:78536"/>
        <dbReference type="ChEBI" id="CHEBI:456215"/>
        <dbReference type="EC" id="6.1.1.1"/>
    </reaction>
</comment>
<evidence type="ECO:0000256" key="5">
    <source>
        <dbReference type="ARBA" id="ARBA00022840"/>
    </source>
</evidence>
<dbReference type="InterPro" id="IPR024088">
    <property type="entry name" value="Tyr-tRNA-ligase_bac-type"/>
</dbReference>
<dbReference type="OrthoDB" id="9804243at2"/>
<dbReference type="InterPro" id="IPR002305">
    <property type="entry name" value="aa-tRNA-synth_Ic"/>
</dbReference>
<dbReference type="HAMAP" id="MF_02007">
    <property type="entry name" value="Tyr_tRNA_synth_type2"/>
    <property type="match status" value="1"/>
</dbReference>
<gene>
    <name evidence="10" type="primary">tyrS</name>
    <name evidence="13" type="ORF">DU002_03930</name>
</gene>
<protein>
    <recommendedName>
        <fullName evidence="10">Tyrosine--tRNA ligase</fullName>
        <ecNumber evidence="10">6.1.1.1</ecNumber>
    </recommendedName>
    <alternativeName>
        <fullName evidence="10">Tyrosyl-tRNA synthetase</fullName>
        <shortName evidence="10">TyrRS</shortName>
    </alternativeName>
</protein>
<evidence type="ECO:0000256" key="8">
    <source>
        <dbReference type="ARBA" id="ARBA00023146"/>
    </source>
</evidence>
<evidence type="ECO:0000256" key="11">
    <source>
        <dbReference type="PROSITE-ProRule" id="PRU00182"/>
    </source>
</evidence>
<comment type="caution">
    <text evidence="13">The sequence shown here is derived from an EMBL/GenBank/DDBJ whole genome shotgun (WGS) entry which is preliminary data.</text>
</comment>
<keyword evidence="2 10" id="KW-0963">Cytoplasm</keyword>
<dbReference type="FunFam" id="3.10.290.10:FF:000022">
    <property type="entry name" value="Tyrosine--tRNA ligase"/>
    <property type="match status" value="1"/>
</dbReference>
<feature type="short sequence motif" description="'KMSKS' region" evidence="10">
    <location>
        <begin position="226"/>
        <end position="230"/>
    </location>
</feature>
<dbReference type="InterPro" id="IPR002942">
    <property type="entry name" value="S4_RNA-bd"/>
</dbReference>
<comment type="subcellular location">
    <subcellularLocation>
        <location evidence="10">Cytoplasm</location>
    </subcellularLocation>
</comment>
<evidence type="ECO:0000256" key="6">
    <source>
        <dbReference type="ARBA" id="ARBA00022884"/>
    </source>
</evidence>
<dbReference type="EMBL" id="QPID01000002">
    <property type="protein sequence ID" value="RCU51628.1"/>
    <property type="molecule type" value="Genomic_DNA"/>
</dbReference>
<dbReference type="InterPro" id="IPR001412">
    <property type="entry name" value="aa-tRNA-synth_I_CS"/>
</dbReference>
<dbReference type="InterPro" id="IPR024108">
    <property type="entry name" value="Tyr-tRNA-ligase_bac_2"/>
</dbReference>
<evidence type="ECO:0000256" key="7">
    <source>
        <dbReference type="ARBA" id="ARBA00022917"/>
    </source>
</evidence>
<reference evidence="13 14" key="1">
    <citation type="submission" date="2018-07" db="EMBL/GenBank/DDBJ databases">
        <title>Corallincola holothuriorum sp. nov., a new facultative anaerobe isolated from sea cucumber Apostichopus japonicus.</title>
        <authorList>
            <person name="Xia H."/>
        </authorList>
    </citation>
    <scope>NUCLEOTIDE SEQUENCE [LARGE SCALE GENOMIC DNA]</scope>
    <source>
        <strain evidence="13 14">C4</strain>
    </source>
</reference>
<dbReference type="AlphaFoldDB" id="A0A368NMJ5"/>
<dbReference type="PRINTS" id="PR01040">
    <property type="entry name" value="TRNASYNTHTYR"/>
</dbReference>
<dbReference type="Pfam" id="PF00579">
    <property type="entry name" value="tRNA-synt_1b"/>
    <property type="match status" value="1"/>
</dbReference>
<proteinExistence type="inferred from homology"/>
<dbReference type="PANTHER" id="PTHR11766">
    <property type="entry name" value="TYROSYL-TRNA SYNTHETASE"/>
    <property type="match status" value="1"/>
</dbReference>
<dbReference type="InterPro" id="IPR002307">
    <property type="entry name" value="Tyr-tRNA-ligase"/>
</dbReference>
<dbReference type="CDD" id="cd00805">
    <property type="entry name" value="TyrRS_core"/>
    <property type="match status" value="1"/>
</dbReference>
<evidence type="ECO:0000259" key="12">
    <source>
        <dbReference type="SMART" id="SM00363"/>
    </source>
</evidence>
<sequence length="395" mass="43862">MSDWQAALAEIKRGAEEILVEEELVAKLKEGRPLIIKLGADPTAPDIHLGHTVIMNKLRQFQQLGHEVVFLIGDFTAMVGDPSGKNSTRPPLTREDVLQNAETYKEQIFKILDADKTRIEFNSSWLNELGAEGMIRLASKQTVARMLERDDFKKRYADSQPIAIHEFMYPLLQGYDSVALKADVELGGTDQKFNLLMGRELQKDAGQKAQCVVMMPLLVGLDGVKKMSKSANNYIGISDAPNDMFGKIMSISDDLMWDYFDLLSFRPLGELAEFREAIANGANPRDYKILLAKEIIARFHDEAAAEGAHQDFIQRFQKNAIPDEMPEFSFDIGLPLANLLKEAGLVGGTSEALRMVKQGAVKIDGDKVADAKVELTAGTAVYQVGKRKFARITLA</sequence>
<dbReference type="GO" id="GO:0003723">
    <property type="term" value="F:RNA binding"/>
    <property type="evidence" value="ECO:0007669"/>
    <property type="project" value="UniProtKB-KW"/>
</dbReference>
<evidence type="ECO:0000256" key="1">
    <source>
        <dbReference type="ARBA" id="ARBA00011738"/>
    </source>
</evidence>
<keyword evidence="4 10" id="KW-0547">Nucleotide-binding</keyword>
<keyword evidence="5 10" id="KW-0067">ATP-binding</keyword>
<comment type="function">
    <text evidence="10">Catalyzes the attachment of tyrosine to tRNA(Tyr) in a two-step reaction: tyrosine is first activated by ATP to form Tyr-AMP and then transferred to the acceptor end of tRNA(Tyr).</text>
</comment>
<keyword evidence="14" id="KW-1185">Reference proteome</keyword>
<dbReference type="InterPro" id="IPR014729">
    <property type="entry name" value="Rossmann-like_a/b/a_fold"/>
</dbReference>
<dbReference type="InterPro" id="IPR036986">
    <property type="entry name" value="S4_RNA-bd_sf"/>
</dbReference>
<dbReference type="PANTHER" id="PTHR11766:SF1">
    <property type="entry name" value="TYROSINE--TRNA LIGASE"/>
    <property type="match status" value="1"/>
</dbReference>
<dbReference type="FunFam" id="1.10.240.10:FF:000006">
    <property type="entry name" value="Tyrosine--tRNA ligase"/>
    <property type="match status" value="1"/>
</dbReference>
<dbReference type="Proteomes" id="UP000252558">
    <property type="component" value="Unassembled WGS sequence"/>
</dbReference>
<dbReference type="NCBIfam" id="TIGR00234">
    <property type="entry name" value="tyrS"/>
    <property type="match status" value="1"/>
</dbReference>
<keyword evidence="6 11" id="KW-0694">RNA-binding</keyword>
<evidence type="ECO:0000256" key="10">
    <source>
        <dbReference type="HAMAP-Rule" id="MF_02007"/>
    </source>
</evidence>
<evidence type="ECO:0000313" key="14">
    <source>
        <dbReference type="Proteomes" id="UP000252558"/>
    </source>
</evidence>
<feature type="domain" description="RNA-binding S4" evidence="12">
    <location>
        <begin position="334"/>
        <end position="393"/>
    </location>
</feature>
<dbReference type="GO" id="GO:0006437">
    <property type="term" value="P:tyrosyl-tRNA aminoacylation"/>
    <property type="evidence" value="ECO:0007669"/>
    <property type="project" value="UniProtKB-UniRule"/>
</dbReference>
<dbReference type="Gene3D" id="1.10.240.10">
    <property type="entry name" value="Tyrosyl-Transfer RNA Synthetase"/>
    <property type="match status" value="1"/>
</dbReference>
<dbReference type="GO" id="GO:0004831">
    <property type="term" value="F:tyrosine-tRNA ligase activity"/>
    <property type="evidence" value="ECO:0007669"/>
    <property type="project" value="UniProtKB-UniRule"/>
</dbReference>
<dbReference type="SUPFAM" id="SSF52374">
    <property type="entry name" value="Nucleotidylyl transferase"/>
    <property type="match status" value="1"/>
</dbReference>
<dbReference type="SMART" id="SM00363">
    <property type="entry name" value="S4"/>
    <property type="match status" value="1"/>
</dbReference>
<dbReference type="EC" id="6.1.1.1" evidence="10"/>
<keyword evidence="8 10" id="KW-0030">Aminoacyl-tRNA synthetase</keyword>
<dbReference type="CDD" id="cd00165">
    <property type="entry name" value="S4"/>
    <property type="match status" value="1"/>
</dbReference>
<name>A0A368NMJ5_9GAMM</name>
<evidence type="ECO:0000256" key="4">
    <source>
        <dbReference type="ARBA" id="ARBA00022741"/>
    </source>
</evidence>
<comment type="subunit">
    <text evidence="1 10">Homodimer.</text>
</comment>
<dbReference type="GO" id="GO:0005829">
    <property type="term" value="C:cytosol"/>
    <property type="evidence" value="ECO:0007669"/>
    <property type="project" value="TreeGrafter"/>
</dbReference>
<dbReference type="PROSITE" id="PS50889">
    <property type="entry name" value="S4"/>
    <property type="match status" value="1"/>
</dbReference>
<dbReference type="PROSITE" id="PS00178">
    <property type="entry name" value="AA_TRNA_LIGASE_I"/>
    <property type="match status" value="1"/>
</dbReference>
<organism evidence="13 14">
    <name type="scientific">Corallincola holothuriorum</name>
    <dbReference type="NCBI Taxonomy" id="2282215"/>
    <lineage>
        <taxon>Bacteria</taxon>
        <taxon>Pseudomonadati</taxon>
        <taxon>Pseudomonadota</taxon>
        <taxon>Gammaproteobacteria</taxon>
        <taxon>Alteromonadales</taxon>
        <taxon>Psychromonadaceae</taxon>
        <taxon>Corallincola</taxon>
    </lineage>
</organism>
<dbReference type="RefSeq" id="WP_114337057.1">
    <property type="nucleotide sequence ID" value="NZ_QPID01000002.1"/>
</dbReference>
<dbReference type="Gene3D" id="3.40.50.620">
    <property type="entry name" value="HUPs"/>
    <property type="match status" value="1"/>
</dbReference>
<dbReference type="FunFam" id="3.40.50.620:FF:000061">
    <property type="entry name" value="Tyrosine--tRNA ligase"/>
    <property type="match status" value="1"/>
</dbReference>
<dbReference type="SUPFAM" id="SSF55174">
    <property type="entry name" value="Alpha-L RNA-binding motif"/>
    <property type="match status" value="1"/>
</dbReference>
<evidence type="ECO:0000313" key="13">
    <source>
        <dbReference type="EMBL" id="RCU51628.1"/>
    </source>
</evidence>
<keyword evidence="7 10" id="KW-0648">Protein biosynthesis</keyword>
<feature type="binding site" evidence="10">
    <location>
        <position position="229"/>
    </location>
    <ligand>
        <name>ATP</name>
        <dbReference type="ChEBI" id="CHEBI:30616"/>
    </ligand>
</feature>
<accession>A0A368NMJ5</accession>
<keyword evidence="3 10" id="KW-0436">Ligase</keyword>
<dbReference type="GO" id="GO:0005524">
    <property type="term" value="F:ATP binding"/>
    <property type="evidence" value="ECO:0007669"/>
    <property type="project" value="UniProtKB-UniRule"/>
</dbReference>
<dbReference type="Pfam" id="PF01479">
    <property type="entry name" value="S4"/>
    <property type="match status" value="1"/>
</dbReference>
<comment type="similarity">
    <text evidence="10">Belongs to the class-I aminoacyl-tRNA synthetase family. TyrS type 2 subfamily.</text>
</comment>
<dbReference type="Gene3D" id="3.10.290.10">
    <property type="entry name" value="RNA-binding S4 domain"/>
    <property type="match status" value="1"/>
</dbReference>
<evidence type="ECO:0000256" key="3">
    <source>
        <dbReference type="ARBA" id="ARBA00022598"/>
    </source>
</evidence>
<evidence type="ECO:0000256" key="2">
    <source>
        <dbReference type="ARBA" id="ARBA00022490"/>
    </source>
</evidence>